<sequence length="347" mass="38956">MSSLERYKNDEENNDPLRISSYYGDQTIVSDPGNLLDVDLSAPNSPTSIKPRGIEEIYDENDPKQWNKAKKYLVLLFNCFGGMLVGLSHTIFYPVIPMVSNEFDFTEEFADVIGTKPPSPSKSKNQRFFNPLSPLSSLYHPNTFLTIIYLISVSQILYLQDTLLLYIFVVRYNLSINDSIMVFLVISLGCIAGCLVGGMYSDLALRKSKPSGDSEVFHAERRINSIWFAAALVPLVYPLCGWSLQERWFVLIPIGAMYFGGFAIYWLLIANSTYLIDINPTKSSSVTALNNSTRFIIGGIITVFTVPLHKLTSIGWVFTIASGVNLLCILLLVIVLLKGEKWREESK</sequence>
<gene>
    <name evidence="1" type="ORF">ACOLOM_LOCUS1225</name>
</gene>
<name>A0ACA9KB41_9GLOM</name>
<evidence type="ECO:0000313" key="2">
    <source>
        <dbReference type="Proteomes" id="UP000789525"/>
    </source>
</evidence>
<reference evidence="1" key="1">
    <citation type="submission" date="2021-06" db="EMBL/GenBank/DDBJ databases">
        <authorList>
            <person name="Kallberg Y."/>
            <person name="Tangrot J."/>
            <person name="Rosling A."/>
        </authorList>
    </citation>
    <scope>NUCLEOTIDE SEQUENCE</scope>
    <source>
        <strain evidence="1">CL356</strain>
    </source>
</reference>
<proteinExistence type="predicted"/>
<protein>
    <submittedName>
        <fullName evidence="1">15992_t:CDS:1</fullName>
    </submittedName>
</protein>
<keyword evidence="2" id="KW-1185">Reference proteome</keyword>
<accession>A0ACA9KB41</accession>
<dbReference type="EMBL" id="CAJVPT010001453">
    <property type="protein sequence ID" value="CAG8462476.1"/>
    <property type="molecule type" value="Genomic_DNA"/>
</dbReference>
<evidence type="ECO:0000313" key="1">
    <source>
        <dbReference type="EMBL" id="CAG8462476.1"/>
    </source>
</evidence>
<dbReference type="Proteomes" id="UP000789525">
    <property type="component" value="Unassembled WGS sequence"/>
</dbReference>
<comment type="caution">
    <text evidence="1">The sequence shown here is derived from an EMBL/GenBank/DDBJ whole genome shotgun (WGS) entry which is preliminary data.</text>
</comment>
<organism evidence="1 2">
    <name type="scientific">Acaulospora colombiana</name>
    <dbReference type="NCBI Taxonomy" id="27376"/>
    <lineage>
        <taxon>Eukaryota</taxon>
        <taxon>Fungi</taxon>
        <taxon>Fungi incertae sedis</taxon>
        <taxon>Mucoromycota</taxon>
        <taxon>Glomeromycotina</taxon>
        <taxon>Glomeromycetes</taxon>
        <taxon>Diversisporales</taxon>
        <taxon>Acaulosporaceae</taxon>
        <taxon>Acaulospora</taxon>
    </lineage>
</organism>